<accession>A0ACC6UF02</accession>
<protein>
    <submittedName>
        <fullName evidence="1">Threonine/homoserine/homoserine lactone efflux protein</fullName>
    </submittedName>
</protein>
<sequence>MPGSVHPVCLSTSLSGYGMPMALTLLRPEYDVGKPGERNGTFRGHNPAFVTAARTLELCDEVTKLLPPPTVGGLTGRGRLRSRTNSPAAHRPTGPMNGERMSVDLVGFLGVVLVAYVVPGPDFLVVVRSATEHPAKGRAAALGAQAGLCVHMLAAAAGLSVIAARSPLVYDAIKLLGAAYLVHLGVRAVVAARRSARARTHGRGTGDDPQDGPAPPLSPRGGPEPHRWRAGFTQGFLTNVLNPKAALFFLSVLPQFVDGGGSTARQIFFLGILDVVIGVVYWFALVTVAARLGALLARPTVRHRWELTTGWLFIGIGIGVAATT</sequence>
<keyword evidence="2" id="KW-1185">Reference proteome</keyword>
<dbReference type="Proteomes" id="UP001565447">
    <property type="component" value="Unassembled WGS sequence"/>
</dbReference>
<proteinExistence type="predicted"/>
<organism evidence="1 2">
    <name type="scientific">Streptomyces albogriseolus</name>
    <dbReference type="NCBI Taxonomy" id="1887"/>
    <lineage>
        <taxon>Bacteria</taxon>
        <taxon>Bacillati</taxon>
        <taxon>Actinomycetota</taxon>
        <taxon>Actinomycetes</taxon>
        <taxon>Kitasatosporales</taxon>
        <taxon>Streptomycetaceae</taxon>
        <taxon>Streptomyces</taxon>
        <taxon>Streptomyces albogriseolus group</taxon>
    </lineage>
</organism>
<evidence type="ECO:0000313" key="1">
    <source>
        <dbReference type="EMBL" id="MEY9809921.1"/>
    </source>
</evidence>
<evidence type="ECO:0000313" key="2">
    <source>
        <dbReference type="Proteomes" id="UP001565447"/>
    </source>
</evidence>
<name>A0ACC6UF02_STRAO</name>
<reference evidence="1" key="1">
    <citation type="submission" date="2024-07" db="EMBL/GenBank/DDBJ databases">
        <title>Genome sequencing of plant associated microbes to promote plant fitness in Sorghum bicolor and Oryza sativa.</title>
        <authorList>
            <person name="Coleman-Derr D."/>
        </authorList>
    </citation>
    <scope>NUCLEOTIDE SEQUENCE</scope>
    <source>
        <strain evidence="1">SAI-173</strain>
    </source>
</reference>
<gene>
    <name evidence="1" type="ORF">RKD21_000178</name>
</gene>
<dbReference type="EMBL" id="JBGCBD010000001">
    <property type="protein sequence ID" value="MEY9809921.1"/>
    <property type="molecule type" value="Genomic_DNA"/>
</dbReference>
<comment type="caution">
    <text evidence="1">The sequence shown here is derived from an EMBL/GenBank/DDBJ whole genome shotgun (WGS) entry which is preliminary data.</text>
</comment>